<evidence type="ECO:0000313" key="1">
    <source>
        <dbReference type="EMBL" id="GAA4868124.1"/>
    </source>
</evidence>
<evidence type="ECO:0000313" key="2">
    <source>
        <dbReference type="Proteomes" id="UP001501752"/>
    </source>
</evidence>
<dbReference type="EMBL" id="BAABIS010000001">
    <property type="protein sequence ID" value="GAA4868124.1"/>
    <property type="molecule type" value="Genomic_DNA"/>
</dbReference>
<proteinExistence type="predicted"/>
<dbReference type="RefSeq" id="WP_345699414.1">
    <property type="nucleotide sequence ID" value="NZ_BAABIS010000001.1"/>
</dbReference>
<organism evidence="1 2">
    <name type="scientific">Kitasatospora terrestris</name>
    <dbReference type="NCBI Taxonomy" id="258051"/>
    <lineage>
        <taxon>Bacteria</taxon>
        <taxon>Bacillati</taxon>
        <taxon>Actinomycetota</taxon>
        <taxon>Actinomycetes</taxon>
        <taxon>Kitasatosporales</taxon>
        <taxon>Streptomycetaceae</taxon>
        <taxon>Kitasatospora</taxon>
    </lineage>
</organism>
<dbReference type="Proteomes" id="UP001501752">
    <property type="component" value="Unassembled WGS sequence"/>
</dbReference>
<name>A0ABP9E5P0_9ACTN</name>
<protein>
    <submittedName>
        <fullName evidence="1">Uncharacterized protein</fullName>
    </submittedName>
</protein>
<reference evidence="2" key="1">
    <citation type="journal article" date="2019" name="Int. J. Syst. Evol. Microbiol.">
        <title>The Global Catalogue of Microorganisms (GCM) 10K type strain sequencing project: providing services to taxonomists for standard genome sequencing and annotation.</title>
        <authorList>
            <consortium name="The Broad Institute Genomics Platform"/>
            <consortium name="The Broad Institute Genome Sequencing Center for Infectious Disease"/>
            <person name="Wu L."/>
            <person name="Ma J."/>
        </authorList>
    </citation>
    <scope>NUCLEOTIDE SEQUENCE [LARGE SCALE GENOMIC DNA]</scope>
    <source>
        <strain evidence="2">JCM 13006</strain>
    </source>
</reference>
<keyword evidence="2" id="KW-1185">Reference proteome</keyword>
<accession>A0ABP9E5P0</accession>
<sequence length="66" mass="7180">MNREWRKGSVELVDGYVLLDGAGVPVRRLEDVEFAVEGGYLNVRVPGREGVQLVSAPGVRLVLAES</sequence>
<gene>
    <name evidence="1" type="ORF">GCM10023235_53440</name>
</gene>
<comment type="caution">
    <text evidence="1">The sequence shown here is derived from an EMBL/GenBank/DDBJ whole genome shotgun (WGS) entry which is preliminary data.</text>
</comment>